<dbReference type="AlphaFoldDB" id="H7EN77"/>
<dbReference type="GO" id="GO:0006935">
    <property type="term" value="P:chemotaxis"/>
    <property type="evidence" value="ECO:0007669"/>
    <property type="project" value="InterPro"/>
</dbReference>
<feature type="domain" description="Flagellar motor switch protein FliG C-terminal" evidence="1">
    <location>
        <begin position="178"/>
        <end position="274"/>
    </location>
</feature>
<dbReference type="Proteomes" id="UP000003571">
    <property type="component" value="Unassembled WGS sequence"/>
</dbReference>
<dbReference type="eggNOG" id="COG1536">
    <property type="taxonomic scope" value="Bacteria"/>
</dbReference>
<dbReference type="PATRIC" id="fig|907348.3.peg.2394"/>
<keyword evidence="2" id="KW-0966">Cell projection</keyword>
<keyword evidence="2" id="KW-0282">Flagellum</keyword>
<sequence>MNLFEGIPTEKILDEKKRAHLFDVADMVVSLSEIARREGLLGLDERADFSSHKIMFDKECGDFLPALREIELTDEEHLVFSTLIHLVVDGCDREKIRDIAKYAVSSSVSSEERKLSLKIGAEGIIAVCEGFSSETIMIESAMMMGANAADYLSHKKRIDDEKIASDNEIRAFFAEEKEEDGQVEEAEDDSEIDFDFLLFFDEDEILKIMRASSFNDVVLALKNVSDEVRTKVMGSLPKKIAAKIREACEFTGPVRLKDIEKSQAAIIRTAKKMHGTKK</sequence>
<dbReference type="PANTHER" id="PTHR30534:SF0">
    <property type="entry name" value="FLAGELLAR MOTOR SWITCH PROTEIN FLIG"/>
    <property type="match status" value="1"/>
</dbReference>
<dbReference type="Gene3D" id="1.10.220.30">
    <property type="match status" value="1"/>
</dbReference>
<accession>H7EN77</accession>
<dbReference type="InterPro" id="IPR023087">
    <property type="entry name" value="Flg_Motor_Flig_C"/>
</dbReference>
<dbReference type="RefSeq" id="WP_002705906.1">
    <property type="nucleotide sequence ID" value="NZ_AGRW01000053.1"/>
</dbReference>
<dbReference type="PANTHER" id="PTHR30534">
    <property type="entry name" value="FLAGELLAR MOTOR SWITCH PROTEIN FLIG"/>
    <property type="match status" value="1"/>
</dbReference>
<dbReference type="EMBL" id="AGRW01000053">
    <property type="protein sequence ID" value="EIC00805.1"/>
    <property type="molecule type" value="Genomic_DNA"/>
</dbReference>
<reference evidence="2 3" key="1">
    <citation type="submission" date="2011-09" db="EMBL/GenBank/DDBJ databases">
        <title>The draft genome of Treponema saccharophilum DSM 2985.</title>
        <authorList>
            <consortium name="US DOE Joint Genome Institute (JGI-PGF)"/>
            <person name="Lucas S."/>
            <person name="Copeland A."/>
            <person name="Lapidus A."/>
            <person name="Glavina del Rio T."/>
            <person name="Dalin E."/>
            <person name="Tice H."/>
            <person name="Bruce D."/>
            <person name="Goodwin L."/>
            <person name="Pitluck S."/>
            <person name="Peters L."/>
            <person name="Kyrpides N."/>
            <person name="Mavromatis K."/>
            <person name="Ivanova N."/>
            <person name="Markowitz V."/>
            <person name="Cheng J.-F."/>
            <person name="Hugenholtz P."/>
            <person name="Woyke T."/>
            <person name="Wu D."/>
            <person name="Gronow S."/>
            <person name="Wellnitz S."/>
            <person name="Brambilla E."/>
            <person name="Klenk H.-P."/>
            <person name="Eisen J.A."/>
        </authorList>
    </citation>
    <scope>NUCLEOTIDE SEQUENCE [LARGE SCALE GENOMIC DNA]</scope>
    <source>
        <strain evidence="2 3">DSM 2985</strain>
    </source>
</reference>
<dbReference type="Pfam" id="PF01706">
    <property type="entry name" value="FliG_C"/>
    <property type="match status" value="1"/>
</dbReference>
<organism evidence="2 3">
    <name type="scientific">Treponema saccharophilum DSM 2985</name>
    <dbReference type="NCBI Taxonomy" id="907348"/>
    <lineage>
        <taxon>Bacteria</taxon>
        <taxon>Pseudomonadati</taxon>
        <taxon>Spirochaetota</taxon>
        <taxon>Spirochaetia</taxon>
        <taxon>Spirochaetales</taxon>
        <taxon>Treponemataceae</taxon>
        <taxon>Treponema</taxon>
    </lineage>
</organism>
<protein>
    <submittedName>
        <fullName evidence="2">Flagellar motor switch protein FliG</fullName>
    </submittedName>
</protein>
<name>H7EN77_9SPIR</name>
<dbReference type="GO" id="GO:0003774">
    <property type="term" value="F:cytoskeletal motor activity"/>
    <property type="evidence" value="ECO:0007669"/>
    <property type="project" value="InterPro"/>
</dbReference>
<evidence type="ECO:0000313" key="2">
    <source>
        <dbReference type="EMBL" id="EIC00805.1"/>
    </source>
</evidence>
<dbReference type="PRINTS" id="PR00954">
    <property type="entry name" value="FLGMOTORFLIG"/>
</dbReference>
<keyword evidence="2" id="KW-0969">Cilium</keyword>
<dbReference type="InterPro" id="IPR011002">
    <property type="entry name" value="FliG_a-hlx"/>
</dbReference>
<dbReference type="SUPFAM" id="SSF48029">
    <property type="entry name" value="FliG"/>
    <property type="match status" value="1"/>
</dbReference>
<evidence type="ECO:0000313" key="3">
    <source>
        <dbReference type="Proteomes" id="UP000003571"/>
    </source>
</evidence>
<keyword evidence="3" id="KW-1185">Reference proteome</keyword>
<comment type="caution">
    <text evidence="2">The sequence shown here is derived from an EMBL/GenBank/DDBJ whole genome shotgun (WGS) entry which is preliminary data.</text>
</comment>
<dbReference type="InterPro" id="IPR000090">
    <property type="entry name" value="Flg_Motor_Flig"/>
</dbReference>
<dbReference type="OrthoDB" id="9780302at2"/>
<proteinExistence type="predicted"/>
<gene>
    <name evidence="2" type="ORF">TresaDRAFT_0630</name>
</gene>
<dbReference type="GO" id="GO:0009288">
    <property type="term" value="C:bacterial-type flagellum"/>
    <property type="evidence" value="ECO:0007669"/>
    <property type="project" value="InterPro"/>
</dbReference>
<dbReference type="STRING" id="907348.TresaDRAFT_0630"/>
<evidence type="ECO:0000259" key="1">
    <source>
        <dbReference type="Pfam" id="PF01706"/>
    </source>
</evidence>
<dbReference type="GO" id="GO:0071973">
    <property type="term" value="P:bacterial-type flagellum-dependent cell motility"/>
    <property type="evidence" value="ECO:0007669"/>
    <property type="project" value="InterPro"/>
</dbReference>